<dbReference type="EMBL" id="CP095073">
    <property type="protein sequence ID" value="UOQ45486.1"/>
    <property type="molecule type" value="Genomic_DNA"/>
</dbReference>
<dbReference type="Proteomes" id="UP000831787">
    <property type="component" value="Chromosome"/>
</dbReference>
<protein>
    <submittedName>
        <fullName evidence="2">Uncharacterized protein</fullName>
    </submittedName>
</protein>
<keyword evidence="3" id="KW-1185">Reference proteome</keyword>
<proteinExistence type="predicted"/>
<keyword evidence="1" id="KW-0732">Signal</keyword>
<name>A0ABY4EM10_9BACI</name>
<feature type="signal peptide" evidence="1">
    <location>
        <begin position="1"/>
        <end position="24"/>
    </location>
</feature>
<feature type="chain" id="PRO_5045582492" evidence="1">
    <location>
        <begin position="25"/>
        <end position="64"/>
    </location>
</feature>
<gene>
    <name evidence="2" type="ORF">MUN89_05945</name>
</gene>
<reference evidence="2 3" key="1">
    <citation type="submission" date="2022-04" db="EMBL/GenBank/DDBJ databases">
        <title>Halobacillus sp. isolated from saltern.</title>
        <authorList>
            <person name="Won M."/>
            <person name="Lee C.-M."/>
            <person name="Woen H.-Y."/>
            <person name="Kwon S.-W."/>
        </authorList>
    </citation>
    <scope>NUCLEOTIDE SEQUENCE [LARGE SCALE GENOMIC DNA]</scope>
    <source>
        <strain evidence="2 3">SSBR10-3</strain>
    </source>
</reference>
<dbReference type="RefSeq" id="WP_244712249.1">
    <property type="nucleotide sequence ID" value="NZ_CP095073.1"/>
</dbReference>
<evidence type="ECO:0000313" key="3">
    <source>
        <dbReference type="Proteomes" id="UP000831787"/>
    </source>
</evidence>
<evidence type="ECO:0000313" key="2">
    <source>
        <dbReference type="EMBL" id="UOQ45486.1"/>
    </source>
</evidence>
<sequence length="64" mass="6997">MKKKIAALVFTGLLCVSAASTVSANDFKTGKAGYDLSCNLWNANHEDKICVGDDKSWWENLFGI</sequence>
<accession>A0ABY4EM10</accession>
<organism evidence="2 3">
    <name type="scientific">Halobacillus salinarum</name>
    <dbReference type="NCBI Taxonomy" id="2932257"/>
    <lineage>
        <taxon>Bacteria</taxon>
        <taxon>Bacillati</taxon>
        <taxon>Bacillota</taxon>
        <taxon>Bacilli</taxon>
        <taxon>Bacillales</taxon>
        <taxon>Bacillaceae</taxon>
        <taxon>Halobacillus</taxon>
    </lineage>
</organism>
<evidence type="ECO:0000256" key="1">
    <source>
        <dbReference type="SAM" id="SignalP"/>
    </source>
</evidence>